<reference evidence="1 2" key="1">
    <citation type="submission" date="2024-04" db="EMBL/GenBank/DDBJ databases">
        <title>Phyllosticta paracitricarpa is synonymous to the EU quarantine fungus P. citricarpa based on phylogenomic analyses.</title>
        <authorList>
            <consortium name="Lawrence Berkeley National Laboratory"/>
            <person name="Van Ingen-Buijs V.A."/>
            <person name="Van Westerhoven A.C."/>
            <person name="Haridas S."/>
            <person name="Skiadas P."/>
            <person name="Martin F."/>
            <person name="Groenewald J.Z."/>
            <person name="Crous P.W."/>
            <person name="Seidl M.F."/>
        </authorList>
    </citation>
    <scope>NUCLEOTIDE SEQUENCE [LARGE SCALE GENOMIC DNA]</scope>
    <source>
        <strain evidence="1 2">CBS 123374</strain>
    </source>
</reference>
<dbReference type="Proteomes" id="UP001492380">
    <property type="component" value="Unassembled WGS sequence"/>
</dbReference>
<evidence type="ECO:0000313" key="1">
    <source>
        <dbReference type="EMBL" id="KAK8247326.1"/>
    </source>
</evidence>
<name>A0ABR1Z5J3_9PEZI</name>
<gene>
    <name evidence="1" type="ORF">HDK90DRAFT_39192</name>
</gene>
<keyword evidence="2" id="KW-1185">Reference proteome</keyword>
<dbReference type="EMBL" id="JBBWRZ010000001">
    <property type="protein sequence ID" value="KAK8247326.1"/>
    <property type="molecule type" value="Genomic_DNA"/>
</dbReference>
<comment type="caution">
    <text evidence="1">The sequence shown here is derived from an EMBL/GenBank/DDBJ whole genome shotgun (WGS) entry which is preliminary data.</text>
</comment>
<evidence type="ECO:0000313" key="2">
    <source>
        <dbReference type="Proteomes" id="UP001492380"/>
    </source>
</evidence>
<organism evidence="1 2">
    <name type="scientific">Phyllosticta capitalensis</name>
    <dbReference type="NCBI Taxonomy" id="121624"/>
    <lineage>
        <taxon>Eukaryota</taxon>
        <taxon>Fungi</taxon>
        <taxon>Dikarya</taxon>
        <taxon>Ascomycota</taxon>
        <taxon>Pezizomycotina</taxon>
        <taxon>Dothideomycetes</taxon>
        <taxon>Dothideomycetes incertae sedis</taxon>
        <taxon>Botryosphaeriales</taxon>
        <taxon>Phyllostictaceae</taxon>
        <taxon>Phyllosticta</taxon>
    </lineage>
</organism>
<accession>A0ABR1Z5J3</accession>
<protein>
    <submittedName>
        <fullName evidence="1">Uncharacterized protein</fullName>
    </submittedName>
</protein>
<sequence>MPIDLKEALGMMHLHQCIHELYHRNLDVAALTGSSNDAQTETPADSHGHDAPSQSLLEVTRFPDQNVTVVKYNTKAIDVLRPGDISPSSWPLPFLEIKSVHPAWLSPVRETIDSELHKGKNMRDILKEGAKAADIVNGWIQKETIRESGMACSRWHICLACGVSNMCTCLIPEPRLGWRRVCYSCLRESHD</sequence>
<proteinExistence type="predicted"/>